<dbReference type="SMART" id="SM00363">
    <property type="entry name" value="S4"/>
    <property type="match status" value="1"/>
</dbReference>
<keyword evidence="2 7" id="KW-0699">rRNA-binding</keyword>
<sequence length="208" mass="23738">MARYTGADCRRCRREKMKLFLKGSKCDGPKCPFESRPFPPGQHGRGRPKETEYLLQLREKQKARRIYGVLERQFAGYFDEAVAKPGKTGEELLKILESRLDNVVYRAGLATSRDAARQLVNHGHIQVNGKKVDIASYRLREHDIVQVRPKSRELTPFQIAQGLAGSKTVPAWLEFIPSELKVLVHSLPARQVIDTQVQEQLIVELYSK</sequence>
<dbReference type="RefSeq" id="WP_203845100.1">
    <property type="nucleotide sequence ID" value="NZ_BAAAVW010000004.1"/>
</dbReference>
<comment type="function">
    <text evidence="7">One of the primary rRNA binding proteins, it binds directly to 16S rRNA where it nucleates assembly of the body of the 30S subunit.</text>
</comment>
<dbReference type="GO" id="GO:0042274">
    <property type="term" value="P:ribosomal small subunit biogenesis"/>
    <property type="evidence" value="ECO:0007669"/>
    <property type="project" value="TreeGrafter"/>
</dbReference>
<evidence type="ECO:0000256" key="1">
    <source>
        <dbReference type="ARBA" id="ARBA00007465"/>
    </source>
</evidence>
<reference evidence="11" key="1">
    <citation type="submission" date="2021-01" db="EMBL/GenBank/DDBJ databases">
        <title>Whole genome shotgun sequence of Dactylosporangium siamense NBRC 106093.</title>
        <authorList>
            <person name="Komaki H."/>
            <person name="Tamura T."/>
        </authorList>
    </citation>
    <scope>NUCLEOTIDE SEQUENCE</scope>
    <source>
        <strain evidence="11">NBRC 106093</strain>
    </source>
</reference>
<dbReference type="Gene3D" id="1.10.1050.10">
    <property type="entry name" value="Ribosomal Protein S4 Delta 41, Chain A, domain 1"/>
    <property type="match status" value="1"/>
</dbReference>
<protein>
    <recommendedName>
        <fullName evidence="6 7">Small ribosomal subunit protein uS4</fullName>
    </recommendedName>
</protein>
<evidence type="ECO:0000313" key="12">
    <source>
        <dbReference type="Proteomes" id="UP000660611"/>
    </source>
</evidence>
<keyword evidence="12" id="KW-1185">Reference proteome</keyword>
<evidence type="ECO:0000256" key="7">
    <source>
        <dbReference type="HAMAP-Rule" id="MF_01306"/>
    </source>
</evidence>
<organism evidence="11 12">
    <name type="scientific">Dactylosporangium siamense</name>
    <dbReference type="NCBI Taxonomy" id="685454"/>
    <lineage>
        <taxon>Bacteria</taxon>
        <taxon>Bacillati</taxon>
        <taxon>Actinomycetota</taxon>
        <taxon>Actinomycetes</taxon>
        <taxon>Micromonosporales</taxon>
        <taxon>Micromonosporaceae</taxon>
        <taxon>Dactylosporangium</taxon>
    </lineage>
</organism>
<dbReference type="AlphaFoldDB" id="A0A919PIN7"/>
<dbReference type="NCBIfam" id="NF003717">
    <property type="entry name" value="PRK05327.1"/>
    <property type="match status" value="1"/>
</dbReference>
<gene>
    <name evidence="11" type="primary">rpsD_1</name>
    <name evidence="7" type="synonym">rpsD</name>
    <name evidence="11" type="ORF">Dsi01nite_012760</name>
</gene>
<dbReference type="InterPro" id="IPR001912">
    <property type="entry name" value="Ribosomal_uS4_N"/>
</dbReference>
<dbReference type="PROSITE" id="PS50889">
    <property type="entry name" value="S4"/>
    <property type="match status" value="1"/>
</dbReference>
<evidence type="ECO:0000256" key="5">
    <source>
        <dbReference type="ARBA" id="ARBA00023274"/>
    </source>
</evidence>
<dbReference type="GO" id="GO:0006412">
    <property type="term" value="P:translation"/>
    <property type="evidence" value="ECO:0007669"/>
    <property type="project" value="UniProtKB-UniRule"/>
</dbReference>
<dbReference type="NCBIfam" id="TIGR01017">
    <property type="entry name" value="rpsD_bact"/>
    <property type="match status" value="1"/>
</dbReference>
<feature type="domain" description="RNA-binding S4" evidence="9">
    <location>
        <begin position="98"/>
        <end position="160"/>
    </location>
</feature>
<feature type="domain" description="Small ribosomal subunit protein uS4 N-terminal" evidence="10">
    <location>
        <begin position="3"/>
        <end position="97"/>
    </location>
</feature>
<keyword evidence="3 7" id="KW-0694">RNA-binding</keyword>
<comment type="subunit">
    <text evidence="7">Part of the 30S ribosomal subunit. Contacts protein S5. The interaction surface between S4 and S5 is involved in control of translational fidelity.</text>
</comment>
<dbReference type="GO" id="GO:0015935">
    <property type="term" value="C:small ribosomal subunit"/>
    <property type="evidence" value="ECO:0007669"/>
    <property type="project" value="InterPro"/>
</dbReference>
<dbReference type="PANTHER" id="PTHR11831">
    <property type="entry name" value="30S 40S RIBOSOMAL PROTEIN"/>
    <property type="match status" value="1"/>
</dbReference>
<comment type="caution">
    <text evidence="11">The sequence shown here is derived from an EMBL/GenBank/DDBJ whole genome shotgun (WGS) entry which is preliminary data.</text>
</comment>
<evidence type="ECO:0000259" key="9">
    <source>
        <dbReference type="SMART" id="SM00363"/>
    </source>
</evidence>
<dbReference type="InterPro" id="IPR022801">
    <property type="entry name" value="Ribosomal_uS4"/>
</dbReference>
<dbReference type="InterPro" id="IPR005709">
    <property type="entry name" value="Ribosomal_uS4_bac-type"/>
</dbReference>
<evidence type="ECO:0000313" key="11">
    <source>
        <dbReference type="EMBL" id="GIG43235.1"/>
    </source>
</evidence>
<dbReference type="InterPro" id="IPR002942">
    <property type="entry name" value="S4_RNA-bd"/>
</dbReference>
<comment type="similarity">
    <text evidence="1 7 8">Belongs to the universal ribosomal protein uS4 family.</text>
</comment>
<evidence type="ECO:0000256" key="2">
    <source>
        <dbReference type="ARBA" id="ARBA00022730"/>
    </source>
</evidence>
<dbReference type="SMART" id="SM01390">
    <property type="entry name" value="Ribosomal_S4"/>
    <property type="match status" value="1"/>
</dbReference>
<dbReference type="GO" id="GO:0019843">
    <property type="term" value="F:rRNA binding"/>
    <property type="evidence" value="ECO:0007669"/>
    <property type="project" value="UniProtKB-UniRule"/>
</dbReference>
<dbReference type="SUPFAM" id="SSF55174">
    <property type="entry name" value="Alpha-L RNA-binding motif"/>
    <property type="match status" value="1"/>
</dbReference>
<dbReference type="CDD" id="cd00165">
    <property type="entry name" value="S4"/>
    <property type="match status" value="1"/>
</dbReference>
<keyword evidence="5 7" id="KW-0687">Ribonucleoprotein</keyword>
<evidence type="ECO:0000256" key="8">
    <source>
        <dbReference type="RuleBase" id="RU003699"/>
    </source>
</evidence>
<proteinExistence type="inferred from homology"/>
<dbReference type="Gene3D" id="3.10.290.10">
    <property type="entry name" value="RNA-binding S4 domain"/>
    <property type="match status" value="1"/>
</dbReference>
<evidence type="ECO:0000259" key="10">
    <source>
        <dbReference type="SMART" id="SM01390"/>
    </source>
</evidence>
<keyword evidence="4 7" id="KW-0689">Ribosomal protein</keyword>
<dbReference type="Pfam" id="PF00163">
    <property type="entry name" value="Ribosomal_S4"/>
    <property type="match status" value="1"/>
</dbReference>
<dbReference type="PANTHER" id="PTHR11831:SF4">
    <property type="entry name" value="SMALL RIBOSOMAL SUBUNIT PROTEIN US4M"/>
    <property type="match status" value="1"/>
</dbReference>
<evidence type="ECO:0000256" key="4">
    <source>
        <dbReference type="ARBA" id="ARBA00022980"/>
    </source>
</evidence>
<dbReference type="InterPro" id="IPR018079">
    <property type="entry name" value="Ribosomal_uS4_CS"/>
</dbReference>
<name>A0A919PIN7_9ACTN</name>
<dbReference type="GO" id="GO:0003735">
    <property type="term" value="F:structural constituent of ribosome"/>
    <property type="evidence" value="ECO:0007669"/>
    <property type="project" value="InterPro"/>
</dbReference>
<dbReference type="EMBL" id="BONQ01000021">
    <property type="protein sequence ID" value="GIG43235.1"/>
    <property type="molecule type" value="Genomic_DNA"/>
</dbReference>
<dbReference type="PROSITE" id="PS00632">
    <property type="entry name" value="RIBOSOMAL_S4"/>
    <property type="match status" value="1"/>
</dbReference>
<accession>A0A919PIN7</accession>
<dbReference type="FunFam" id="3.10.290.10:FF:000001">
    <property type="entry name" value="30S ribosomal protein S4"/>
    <property type="match status" value="1"/>
</dbReference>
<dbReference type="InterPro" id="IPR036986">
    <property type="entry name" value="S4_RNA-bd_sf"/>
</dbReference>
<comment type="function">
    <text evidence="7">With S5 and S12 plays an important role in translational accuracy.</text>
</comment>
<dbReference type="HAMAP" id="MF_01306_B">
    <property type="entry name" value="Ribosomal_uS4_B"/>
    <property type="match status" value="1"/>
</dbReference>
<dbReference type="Pfam" id="PF01479">
    <property type="entry name" value="S4"/>
    <property type="match status" value="1"/>
</dbReference>
<evidence type="ECO:0000256" key="3">
    <source>
        <dbReference type="ARBA" id="ARBA00022884"/>
    </source>
</evidence>
<evidence type="ECO:0000256" key="6">
    <source>
        <dbReference type="ARBA" id="ARBA00035254"/>
    </source>
</evidence>
<dbReference type="Proteomes" id="UP000660611">
    <property type="component" value="Unassembled WGS sequence"/>
</dbReference>